<accession>A0A1J8QIJ8</accession>
<dbReference type="OrthoDB" id="2645478at2759"/>
<gene>
    <name evidence="1" type="ORF">AZE42_13507</name>
</gene>
<name>A0A1J8QIJ8_9AGAM</name>
<dbReference type="AlphaFoldDB" id="A0A1J8QIJ8"/>
<evidence type="ECO:0000313" key="1">
    <source>
        <dbReference type="EMBL" id="OJA13224.1"/>
    </source>
</evidence>
<protein>
    <submittedName>
        <fullName evidence="1">Uncharacterized protein</fullName>
    </submittedName>
</protein>
<evidence type="ECO:0000313" key="2">
    <source>
        <dbReference type="Proteomes" id="UP000183567"/>
    </source>
</evidence>
<proteinExistence type="predicted"/>
<organism evidence="1 2">
    <name type="scientific">Rhizopogon vesiculosus</name>
    <dbReference type="NCBI Taxonomy" id="180088"/>
    <lineage>
        <taxon>Eukaryota</taxon>
        <taxon>Fungi</taxon>
        <taxon>Dikarya</taxon>
        <taxon>Basidiomycota</taxon>
        <taxon>Agaricomycotina</taxon>
        <taxon>Agaricomycetes</taxon>
        <taxon>Agaricomycetidae</taxon>
        <taxon>Boletales</taxon>
        <taxon>Suillineae</taxon>
        <taxon>Rhizopogonaceae</taxon>
        <taxon>Rhizopogon</taxon>
    </lineage>
</organism>
<dbReference type="EMBL" id="LVVM01004284">
    <property type="protein sequence ID" value="OJA13224.1"/>
    <property type="molecule type" value="Genomic_DNA"/>
</dbReference>
<comment type="caution">
    <text evidence="1">The sequence shown here is derived from an EMBL/GenBank/DDBJ whole genome shotgun (WGS) entry which is preliminary data.</text>
</comment>
<keyword evidence="2" id="KW-1185">Reference proteome</keyword>
<reference evidence="1 2" key="1">
    <citation type="submission" date="2016-03" db="EMBL/GenBank/DDBJ databases">
        <title>Comparative genomics of the ectomycorrhizal sister species Rhizopogon vinicolor and Rhizopogon vesiculosus (Basidiomycota: Boletales) reveals a divergence of the mating type B locus.</title>
        <authorList>
            <person name="Mujic A.B."/>
            <person name="Kuo A."/>
            <person name="Tritt A."/>
            <person name="Lipzen A."/>
            <person name="Chen C."/>
            <person name="Johnson J."/>
            <person name="Sharma A."/>
            <person name="Barry K."/>
            <person name="Grigoriev I.V."/>
            <person name="Spatafora J.W."/>
        </authorList>
    </citation>
    <scope>NUCLEOTIDE SEQUENCE [LARGE SCALE GENOMIC DNA]</scope>
    <source>
        <strain evidence="1 2">AM-OR11-056</strain>
    </source>
</reference>
<dbReference type="Proteomes" id="UP000183567">
    <property type="component" value="Unassembled WGS sequence"/>
</dbReference>
<sequence length="165" mass="18573">MLEAMQMLSSFCQPIFNPHNVRHQSKEEKEGQDSEGLDQRLFYYDVLMTVSESAIPAMPSYDGGERKGVVFDSNQKERCGTTHLVHLWEAQGHLGTLFSMAPSVDMVGRSAQQALAVKWYFHATEEIALCLAGLFSQCFPNYYKKYRAAFDVGIRTLADPGPWLG</sequence>